<reference evidence="4" key="1">
    <citation type="submission" date="2023-07" db="EMBL/GenBank/DDBJ databases">
        <title>30 novel species of actinomycetes from the DSMZ collection.</title>
        <authorList>
            <person name="Nouioui I."/>
        </authorList>
    </citation>
    <scope>NUCLEOTIDE SEQUENCE [LARGE SCALE GENOMIC DNA]</scope>
    <source>
        <strain evidence="4">DSM 44399</strain>
    </source>
</reference>
<keyword evidence="2" id="KW-1133">Transmembrane helix</keyword>
<dbReference type="RefSeq" id="WP_311421608.1">
    <property type="nucleotide sequence ID" value="NZ_JAVREH010000003.1"/>
</dbReference>
<evidence type="ECO:0008006" key="5">
    <source>
        <dbReference type="Google" id="ProtNLM"/>
    </source>
</evidence>
<keyword evidence="2" id="KW-0812">Transmembrane</keyword>
<evidence type="ECO:0000313" key="4">
    <source>
        <dbReference type="Proteomes" id="UP001183176"/>
    </source>
</evidence>
<feature type="region of interest" description="Disordered" evidence="1">
    <location>
        <begin position="73"/>
        <end position="94"/>
    </location>
</feature>
<feature type="transmembrane region" description="Helical" evidence="2">
    <location>
        <begin position="6"/>
        <end position="27"/>
    </location>
</feature>
<protein>
    <recommendedName>
        <fullName evidence="5">DUF2510 domain-containing protein</fullName>
    </recommendedName>
</protein>
<name>A0ABU2J640_9ACTN</name>
<keyword evidence="2" id="KW-0472">Membrane</keyword>
<comment type="caution">
    <text evidence="3">The sequence shown here is derived from an EMBL/GenBank/DDBJ whole genome shotgun (WGS) entry which is preliminary data.</text>
</comment>
<gene>
    <name evidence="3" type="ORF">RM423_03520</name>
</gene>
<keyword evidence="4" id="KW-1185">Reference proteome</keyword>
<dbReference type="Proteomes" id="UP001183176">
    <property type="component" value="Unassembled WGS sequence"/>
</dbReference>
<sequence length="94" mass="9881">MSIVQTVLIYIGIPVVAFALLAVVTLGPGASRAPRYRPGSPWQYKPVWYLPHPEHSGPVSSLEVRTNAAASSRLALQGSVAEPVKASGGASGEW</sequence>
<accession>A0ABU2J640</accession>
<evidence type="ECO:0000256" key="1">
    <source>
        <dbReference type="SAM" id="MobiDB-lite"/>
    </source>
</evidence>
<evidence type="ECO:0000256" key="2">
    <source>
        <dbReference type="SAM" id="Phobius"/>
    </source>
</evidence>
<organism evidence="3 4">
    <name type="scientific">Jatrophihabitans lederbergiae</name>
    <dbReference type="NCBI Taxonomy" id="3075547"/>
    <lineage>
        <taxon>Bacteria</taxon>
        <taxon>Bacillati</taxon>
        <taxon>Actinomycetota</taxon>
        <taxon>Actinomycetes</taxon>
        <taxon>Jatrophihabitantales</taxon>
        <taxon>Jatrophihabitantaceae</taxon>
        <taxon>Jatrophihabitans</taxon>
    </lineage>
</organism>
<evidence type="ECO:0000313" key="3">
    <source>
        <dbReference type="EMBL" id="MDT0260457.1"/>
    </source>
</evidence>
<dbReference type="EMBL" id="JAVREH010000003">
    <property type="protein sequence ID" value="MDT0260457.1"/>
    <property type="molecule type" value="Genomic_DNA"/>
</dbReference>
<proteinExistence type="predicted"/>